<evidence type="ECO:0000259" key="1">
    <source>
        <dbReference type="Pfam" id="PF22936"/>
    </source>
</evidence>
<evidence type="ECO:0000313" key="3">
    <source>
        <dbReference type="RefSeq" id="XP_014511454.1"/>
    </source>
</evidence>
<dbReference type="KEGG" id="vra:106770145"/>
<dbReference type="OrthoDB" id="2015125at2759"/>
<dbReference type="GeneID" id="106770145"/>
<dbReference type="AlphaFoldDB" id="A0A1S3UZY1"/>
<reference evidence="3" key="2">
    <citation type="submission" date="2025-08" db="UniProtKB">
        <authorList>
            <consortium name="RefSeq"/>
        </authorList>
    </citation>
    <scope>IDENTIFICATION</scope>
    <source>
        <tissue evidence="3">Leaf</tissue>
    </source>
</reference>
<organism evidence="2 3">
    <name type="scientific">Vigna radiata var. radiata</name>
    <name type="common">Mung bean</name>
    <name type="synonym">Phaseolus aureus</name>
    <dbReference type="NCBI Taxonomy" id="3916"/>
    <lineage>
        <taxon>Eukaryota</taxon>
        <taxon>Viridiplantae</taxon>
        <taxon>Streptophyta</taxon>
        <taxon>Embryophyta</taxon>
        <taxon>Tracheophyta</taxon>
        <taxon>Spermatophyta</taxon>
        <taxon>Magnoliopsida</taxon>
        <taxon>eudicotyledons</taxon>
        <taxon>Gunneridae</taxon>
        <taxon>Pentapetalae</taxon>
        <taxon>rosids</taxon>
        <taxon>fabids</taxon>
        <taxon>Fabales</taxon>
        <taxon>Fabaceae</taxon>
        <taxon>Papilionoideae</taxon>
        <taxon>50 kb inversion clade</taxon>
        <taxon>NPAAA clade</taxon>
        <taxon>indigoferoid/millettioid clade</taxon>
        <taxon>Phaseoleae</taxon>
        <taxon>Vigna</taxon>
    </lineage>
</organism>
<dbReference type="STRING" id="3916.A0A1S3UZY1"/>
<keyword evidence="2" id="KW-1185">Reference proteome</keyword>
<dbReference type="Proteomes" id="UP000087766">
    <property type="component" value="Chromosome 8"/>
</dbReference>
<protein>
    <submittedName>
        <fullName evidence="3">Uncharacterized protein LOC106770145</fullName>
    </submittedName>
</protein>
<accession>A0A1S3UZY1</accession>
<dbReference type="InterPro" id="IPR054722">
    <property type="entry name" value="PolX-like_BBD"/>
</dbReference>
<dbReference type="Pfam" id="PF14223">
    <property type="entry name" value="Retrotran_gag_2"/>
    <property type="match status" value="1"/>
</dbReference>
<gene>
    <name evidence="3" type="primary">LOC106770145</name>
</gene>
<evidence type="ECO:0000313" key="2">
    <source>
        <dbReference type="Proteomes" id="UP000087766"/>
    </source>
</evidence>
<proteinExistence type="predicted"/>
<reference evidence="2" key="1">
    <citation type="journal article" date="2014" name="Nat. Commun.">
        <title>Genome sequence of mungbean and insights into evolution within Vigna species.</title>
        <authorList>
            <person name="Kang Y.J."/>
            <person name="Kim S.K."/>
            <person name="Kim M.Y."/>
            <person name="Lestari P."/>
            <person name="Kim K.H."/>
            <person name="Ha B.K."/>
            <person name="Jun T.H."/>
            <person name="Hwang W.J."/>
            <person name="Lee T."/>
            <person name="Lee J."/>
            <person name="Shim S."/>
            <person name="Yoon M.Y."/>
            <person name="Jang Y.E."/>
            <person name="Han K.S."/>
            <person name="Taeprayoon P."/>
            <person name="Yoon N."/>
            <person name="Somta P."/>
            <person name="Tanya P."/>
            <person name="Kim K.S."/>
            <person name="Gwag J.G."/>
            <person name="Moon J.K."/>
            <person name="Lee Y.H."/>
            <person name="Park B.S."/>
            <person name="Bombarely A."/>
            <person name="Doyle J.J."/>
            <person name="Jackson S.A."/>
            <person name="Schafleitner R."/>
            <person name="Srinives P."/>
            <person name="Varshney R.K."/>
            <person name="Lee S.H."/>
        </authorList>
    </citation>
    <scope>NUCLEOTIDE SEQUENCE [LARGE SCALE GENOMIC DNA]</scope>
    <source>
        <strain evidence="2">cv. VC1973A</strain>
    </source>
</reference>
<sequence length="237" mass="27005">MEMEESDRVSEFFNRVIAVANQMKNCGETISDIMIMEKIMRSMPPAFDHIVVAIEESKDLEKLKIKELQSSFEAYEMRRREGNPVKRDDQALKIQHVSGEGKKKYNKWKDCSNHMKYNKDWLMNLDESKKSKVRVVDNNMLKVEGIGSVKIKRKNGLYAMLENVLLVLKMKCNLLSVGRLTEKGFIVIMGSNGQMELYDQGSLRCGQDCDVCLLLKKMRAGDDTLGSDTSTSKICSG</sequence>
<dbReference type="PANTHER" id="PTHR35317:SF23">
    <property type="entry name" value="OS04G0629600 PROTEIN"/>
    <property type="match status" value="1"/>
</dbReference>
<dbReference type="Pfam" id="PF22936">
    <property type="entry name" value="Pol_BBD"/>
    <property type="match status" value="1"/>
</dbReference>
<feature type="domain" description="Retrovirus-related Pol polyprotein from transposon TNT 1-94-like beta-barrel" evidence="1">
    <location>
        <begin position="111"/>
        <end position="185"/>
    </location>
</feature>
<dbReference type="RefSeq" id="XP_014511454.1">
    <property type="nucleotide sequence ID" value="XM_014655968.1"/>
</dbReference>
<dbReference type="PANTHER" id="PTHR35317">
    <property type="entry name" value="OS04G0629600 PROTEIN"/>
    <property type="match status" value="1"/>
</dbReference>
<name>A0A1S3UZY1_VIGRR</name>